<reference evidence="4" key="1">
    <citation type="submission" date="2014-06" db="EMBL/GenBank/DDBJ databases">
        <authorList>
            <person name="Ju J."/>
            <person name="Zhang J."/>
        </authorList>
    </citation>
    <scope>NUCLEOTIDE SEQUENCE</scope>
    <source>
        <strain evidence="4">SscI8</strain>
    </source>
</reference>
<feature type="compositionally biased region" description="Low complexity" evidence="1">
    <location>
        <begin position="38"/>
        <end position="61"/>
    </location>
</feature>
<evidence type="ECO:0000313" key="4">
    <source>
        <dbReference type="EMBL" id="CDR88896.1"/>
    </source>
</evidence>
<sequence length="140" mass="15465">MRSILRLAALCLALSCPLATALPSQPDIASSLSPRSPNTTINTNNTADCTDCTNLGNLHSPLRSHRPPPQRHLRRPHPPAHPRLLHPLQPRHLFLGIPYAQQPINNLRFQRPHPLNQSARPNRAQPNATRSILDSKGSSC</sequence>
<evidence type="ECO:0000256" key="2">
    <source>
        <dbReference type="SAM" id="SignalP"/>
    </source>
</evidence>
<dbReference type="InterPro" id="IPR029058">
    <property type="entry name" value="AB_hydrolase_fold"/>
</dbReference>
<dbReference type="AlphaFoldDB" id="A0A127Z515"/>
<feature type="compositionally biased region" description="Basic residues" evidence="1">
    <location>
        <begin position="62"/>
        <end position="84"/>
    </location>
</feature>
<evidence type="ECO:0000259" key="3">
    <source>
        <dbReference type="Pfam" id="PF00135"/>
    </source>
</evidence>
<organism evidence="4">
    <name type="scientific">Sporisorium scitamineum</name>
    <dbReference type="NCBI Taxonomy" id="49012"/>
    <lineage>
        <taxon>Eukaryota</taxon>
        <taxon>Fungi</taxon>
        <taxon>Dikarya</taxon>
        <taxon>Basidiomycota</taxon>
        <taxon>Ustilaginomycotina</taxon>
        <taxon>Ustilaginomycetes</taxon>
        <taxon>Ustilaginales</taxon>
        <taxon>Ustilaginaceae</taxon>
        <taxon>Sporisorium</taxon>
    </lineage>
</organism>
<dbReference type="InterPro" id="IPR002018">
    <property type="entry name" value="CarbesteraseB"/>
</dbReference>
<dbReference type="EMBL" id="LK056689">
    <property type="protein sequence ID" value="CDR88896.1"/>
    <property type="molecule type" value="Genomic_DNA"/>
</dbReference>
<proteinExistence type="predicted"/>
<evidence type="ECO:0000256" key="1">
    <source>
        <dbReference type="SAM" id="MobiDB-lite"/>
    </source>
</evidence>
<feature type="compositionally biased region" description="Polar residues" evidence="1">
    <location>
        <begin position="27"/>
        <end position="37"/>
    </location>
</feature>
<gene>
    <name evidence="4" type="ORF">SPSC_05728</name>
</gene>
<dbReference type="Pfam" id="PF00135">
    <property type="entry name" value="COesterase"/>
    <property type="match status" value="1"/>
</dbReference>
<feature type="chain" id="PRO_5007281140" evidence="2">
    <location>
        <begin position="22"/>
        <end position="140"/>
    </location>
</feature>
<feature type="compositionally biased region" description="Polar residues" evidence="1">
    <location>
        <begin position="115"/>
        <end position="140"/>
    </location>
</feature>
<keyword evidence="2" id="KW-0732">Signal</keyword>
<dbReference type="SUPFAM" id="SSF53474">
    <property type="entry name" value="alpha/beta-Hydrolases"/>
    <property type="match status" value="1"/>
</dbReference>
<feature type="region of interest" description="Disordered" evidence="1">
    <location>
        <begin position="26"/>
        <end position="85"/>
    </location>
</feature>
<name>A0A127Z515_9BASI</name>
<feature type="region of interest" description="Disordered" evidence="1">
    <location>
        <begin position="111"/>
        <end position="140"/>
    </location>
</feature>
<dbReference type="Gene3D" id="3.40.50.1820">
    <property type="entry name" value="alpha/beta hydrolase"/>
    <property type="match status" value="1"/>
</dbReference>
<feature type="domain" description="Carboxylesterase type B" evidence="3">
    <location>
        <begin position="92"/>
        <end position="118"/>
    </location>
</feature>
<feature type="signal peptide" evidence="2">
    <location>
        <begin position="1"/>
        <end position="21"/>
    </location>
</feature>
<dbReference type="OrthoDB" id="408631at2759"/>
<accession>A0A127Z515</accession>
<protein>
    <submittedName>
        <fullName evidence="4">Related to carboxylesterase/lipase EstA (N-terminal)</fullName>
    </submittedName>
</protein>